<dbReference type="InterPro" id="IPR038063">
    <property type="entry name" value="Transpep_catalytic_dom"/>
</dbReference>
<name>A0A7W2EV53_9BURK</name>
<dbReference type="UniPathway" id="UPA00219"/>
<dbReference type="InterPro" id="IPR056203">
    <property type="entry name" value="Cds6_C"/>
</dbReference>
<dbReference type="GO" id="GO:0004180">
    <property type="term" value="F:carboxypeptidase activity"/>
    <property type="evidence" value="ECO:0007669"/>
    <property type="project" value="UniProtKB-ARBA"/>
</dbReference>
<evidence type="ECO:0000256" key="6">
    <source>
        <dbReference type="ARBA" id="ARBA00023316"/>
    </source>
</evidence>
<organism evidence="9 10">
    <name type="scientific">Rugamonas brunnea</name>
    <dbReference type="NCBI Taxonomy" id="2758569"/>
    <lineage>
        <taxon>Bacteria</taxon>
        <taxon>Pseudomonadati</taxon>
        <taxon>Pseudomonadota</taxon>
        <taxon>Betaproteobacteria</taxon>
        <taxon>Burkholderiales</taxon>
        <taxon>Oxalobacteraceae</taxon>
        <taxon>Telluria group</taxon>
        <taxon>Rugamonas</taxon>
    </lineage>
</organism>
<evidence type="ECO:0000256" key="7">
    <source>
        <dbReference type="PROSITE-ProRule" id="PRU01373"/>
    </source>
</evidence>
<feature type="active site" description="Proton donor/acceptor" evidence="7">
    <location>
        <position position="244"/>
    </location>
</feature>
<comment type="caution">
    <text evidence="9">The sequence shown here is derived from an EMBL/GenBank/DDBJ whole genome shotgun (WGS) entry which is preliminary data.</text>
</comment>
<keyword evidence="3" id="KW-0808">Transferase</keyword>
<dbReference type="Proteomes" id="UP000534388">
    <property type="component" value="Unassembled WGS sequence"/>
</dbReference>
<dbReference type="PANTHER" id="PTHR36699:SF1">
    <property type="entry name" value="L,D-TRANSPEPTIDASE YAFK-RELATED"/>
    <property type="match status" value="1"/>
</dbReference>
<dbReference type="EMBL" id="JACEZT010000014">
    <property type="protein sequence ID" value="MBA5639160.1"/>
    <property type="molecule type" value="Genomic_DNA"/>
</dbReference>
<evidence type="ECO:0000313" key="9">
    <source>
        <dbReference type="EMBL" id="MBA5639160.1"/>
    </source>
</evidence>
<dbReference type="GO" id="GO:0009252">
    <property type="term" value="P:peptidoglycan biosynthetic process"/>
    <property type="evidence" value="ECO:0007669"/>
    <property type="project" value="UniProtKB-UniPathway"/>
</dbReference>
<keyword evidence="5 7" id="KW-0573">Peptidoglycan synthesis</keyword>
<protein>
    <submittedName>
        <fullName evidence="9">L,D-transpeptidase family protein</fullName>
    </submittedName>
</protein>
<dbReference type="AlphaFoldDB" id="A0A7W2EV53"/>
<comment type="pathway">
    <text evidence="1 7">Cell wall biogenesis; peptidoglycan biosynthesis.</text>
</comment>
<gene>
    <name evidence="9" type="ORF">H3H37_19045</name>
</gene>
<evidence type="ECO:0000256" key="5">
    <source>
        <dbReference type="ARBA" id="ARBA00022984"/>
    </source>
</evidence>
<dbReference type="PROSITE" id="PS52029">
    <property type="entry name" value="LD_TPASE"/>
    <property type="match status" value="1"/>
</dbReference>
<dbReference type="GO" id="GO:0016740">
    <property type="term" value="F:transferase activity"/>
    <property type="evidence" value="ECO:0007669"/>
    <property type="project" value="UniProtKB-KW"/>
</dbReference>
<reference evidence="9 10" key="1">
    <citation type="submission" date="2020-07" db="EMBL/GenBank/DDBJ databases">
        <title>Novel species isolated from subtropical streams in China.</title>
        <authorList>
            <person name="Lu H."/>
        </authorList>
    </citation>
    <scope>NUCLEOTIDE SEQUENCE [LARGE SCALE GENOMIC DNA]</scope>
    <source>
        <strain evidence="9 10">LX20W</strain>
    </source>
</reference>
<evidence type="ECO:0000256" key="4">
    <source>
        <dbReference type="ARBA" id="ARBA00022960"/>
    </source>
</evidence>
<evidence type="ECO:0000313" key="10">
    <source>
        <dbReference type="Proteomes" id="UP000534388"/>
    </source>
</evidence>
<proteinExistence type="inferred from homology"/>
<evidence type="ECO:0000259" key="8">
    <source>
        <dbReference type="PROSITE" id="PS52029"/>
    </source>
</evidence>
<dbReference type="GO" id="GO:0071555">
    <property type="term" value="P:cell wall organization"/>
    <property type="evidence" value="ECO:0007669"/>
    <property type="project" value="UniProtKB-UniRule"/>
</dbReference>
<dbReference type="GO" id="GO:0008360">
    <property type="term" value="P:regulation of cell shape"/>
    <property type="evidence" value="ECO:0007669"/>
    <property type="project" value="UniProtKB-UniRule"/>
</dbReference>
<keyword evidence="6 7" id="KW-0961">Cell wall biogenesis/degradation</keyword>
<dbReference type="InterPro" id="IPR005490">
    <property type="entry name" value="LD_TPept_cat_dom"/>
</dbReference>
<evidence type="ECO:0000256" key="1">
    <source>
        <dbReference type="ARBA" id="ARBA00004752"/>
    </source>
</evidence>
<accession>A0A7W2EV53</accession>
<feature type="domain" description="L,D-TPase catalytic" evidence="8">
    <location>
        <begin position="151"/>
        <end position="286"/>
    </location>
</feature>
<dbReference type="Gene3D" id="2.40.440.10">
    <property type="entry name" value="L,D-transpeptidase catalytic domain-like"/>
    <property type="match status" value="1"/>
</dbReference>
<dbReference type="PANTHER" id="PTHR36699">
    <property type="entry name" value="LD-TRANSPEPTIDASE"/>
    <property type="match status" value="1"/>
</dbReference>
<evidence type="ECO:0000256" key="2">
    <source>
        <dbReference type="ARBA" id="ARBA00005992"/>
    </source>
</evidence>
<dbReference type="SUPFAM" id="SSF141523">
    <property type="entry name" value="L,D-transpeptidase catalytic domain-like"/>
    <property type="match status" value="1"/>
</dbReference>
<feature type="active site" description="Nucleophile" evidence="7">
    <location>
        <position position="261"/>
    </location>
</feature>
<comment type="similarity">
    <text evidence="2">Belongs to the YkuD family.</text>
</comment>
<dbReference type="Pfam" id="PF03734">
    <property type="entry name" value="YkuD"/>
    <property type="match status" value="1"/>
</dbReference>
<sequence length="412" mass="46245">MSHFRFMQDWRTSRVLCVLLMGLLGGGSSLAAKKPVKARHAPVVQKADPEELLSDIYRELAENNLRAAQDKADALVEAYPNFRLGHLLRGDLLLMHTRPVAMLGAAVPVGAEARLADLRREAAVRFQAQPGRPAASLVPRALLQMRKDQRHALIVDAKHSRLYLYENRNDQLRLLSDFYVSQGKLGINKSREGDMRTPIGVYYIVGRLPGVKLPDMYGKGALPLDYPNDWDKVHGRGGSGIWVHGTPPETFSRPPLSTDGCVVVSNDDLFKLTRTVEIGKTPVLIGDQVEFVTKSVMENDLKLATGLVESWRRDVERRDEAGLRSHYSAHFKSANDEDVDTWLAKQQFLPGAKKVSVTVIDPSYFREPSKEEIIVSNFIQETVVGRYRHAVRKKQYWAKEGQAWKIVAESNA</sequence>
<keyword evidence="10" id="KW-1185">Reference proteome</keyword>
<dbReference type="Pfam" id="PF24125">
    <property type="entry name" value="Cds6_C"/>
    <property type="match status" value="1"/>
</dbReference>
<evidence type="ECO:0000256" key="3">
    <source>
        <dbReference type="ARBA" id="ARBA00022679"/>
    </source>
</evidence>
<keyword evidence="4 7" id="KW-0133">Cell shape</keyword>
<dbReference type="CDD" id="cd16913">
    <property type="entry name" value="YkuD_like"/>
    <property type="match status" value="1"/>
</dbReference>